<sequence length="328" mass="36206">MGSANIFVKGFTFHTLSKPVLTTFPIMSSHIAMTAGSQVNCEPLIIIHFYLKGMDLQGFPPRAICEYLWLYFPPNALHFAELEFNFGTRAKIAEHKGNMETMQEGIDSVPSGQVVIFISTHSEEEQGDLFAGEEGPQMKPRPIAVKVDQFFSLLFASGMDDLLKGAMVVLLTCGWLVEHKQSFEDLHSSLRHLQVSNCMAFLAPHFQSSLSLSFLQALLCKTFIKGATLPSSMAFALENSFCIDQHSDVLLFSLTEASSDSPRGKFICDKFFWWNKQTRPYGTCLPLCCPVCGALCCWDQPVWSGSIGEGLWSVGCANPNCSLGENGA</sequence>
<dbReference type="EMBL" id="KN828090">
    <property type="protein sequence ID" value="KIK75471.1"/>
    <property type="molecule type" value="Genomic_DNA"/>
</dbReference>
<organism evidence="1 2">
    <name type="scientific">Paxillus rubicundulus Ve08.2h10</name>
    <dbReference type="NCBI Taxonomy" id="930991"/>
    <lineage>
        <taxon>Eukaryota</taxon>
        <taxon>Fungi</taxon>
        <taxon>Dikarya</taxon>
        <taxon>Basidiomycota</taxon>
        <taxon>Agaricomycotina</taxon>
        <taxon>Agaricomycetes</taxon>
        <taxon>Agaricomycetidae</taxon>
        <taxon>Boletales</taxon>
        <taxon>Paxilineae</taxon>
        <taxon>Paxillaceae</taxon>
        <taxon>Paxillus</taxon>
    </lineage>
</organism>
<dbReference type="OrthoDB" id="2655622at2759"/>
<name>A0A0D0CWM2_9AGAM</name>
<protein>
    <submittedName>
        <fullName evidence="1">Uncharacterized protein</fullName>
    </submittedName>
</protein>
<proteinExistence type="predicted"/>
<dbReference type="HOGENOM" id="CLU_027016_1_0_1"/>
<reference evidence="1 2" key="1">
    <citation type="submission" date="2014-04" db="EMBL/GenBank/DDBJ databases">
        <authorList>
            <consortium name="DOE Joint Genome Institute"/>
            <person name="Kuo A."/>
            <person name="Kohler A."/>
            <person name="Jargeat P."/>
            <person name="Nagy L.G."/>
            <person name="Floudas D."/>
            <person name="Copeland A."/>
            <person name="Barry K.W."/>
            <person name="Cichocki N."/>
            <person name="Veneault-Fourrey C."/>
            <person name="LaButti K."/>
            <person name="Lindquist E.A."/>
            <person name="Lipzen A."/>
            <person name="Lundell T."/>
            <person name="Morin E."/>
            <person name="Murat C."/>
            <person name="Sun H."/>
            <person name="Tunlid A."/>
            <person name="Henrissat B."/>
            <person name="Grigoriev I.V."/>
            <person name="Hibbett D.S."/>
            <person name="Martin F."/>
            <person name="Nordberg H.P."/>
            <person name="Cantor M.N."/>
            <person name="Hua S.X."/>
        </authorList>
    </citation>
    <scope>NUCLEOTIDE SEQUENCE [LARGE SCALE GENOMIC DNA]</scope>
    <source>
        <strain evidence="1 2">Ve08.2h10</strain>
    </source>
</reference>
<reference evidence="2" key="2">
    <citation type="submission" date="2015-01" db="EMBL/GenBank/DDBJ databases">
        <title>Evolutionary Origins and Diversification of the Mycorrhizal Mutualists.</title>
        <authorList>
            <consortium name="DOE Joint Genome Institute"/>
            <consortium name="Mycorrhizal Genomics Consortium"/>
            <person name="Kohler A."/>
            <person name="Kuo A."/>
            <person name="Nagy L.G."/>
            <person name="Floudas D."/>
            <person name="Copeland A."/>
            <person name="Barry K.W."/>
            <person name="Cichocki N."/>
            <person name="Veneault-Fourrey C."/>
            <person name="LaButti K."/>
            <person name="Lindquist E.A."/>
            <person name="Lipzen A."/>
            <person name="Lundell T."/>
            <person name="Morin E."/>
            <person name="Murat C."/>
            <person name="Riley R."/>
            <person name="Ohm R."/>
            <person name="Sun H."/>
            <person name="Tunlid A."/>
            <person name="Henrissat B."/>
            <person name="Grigoriev I.V."/>
            <person name="Hibbett D.S."/>
            <person name="Martin F."/>
        </authorList>
    </citation>
    <scope>NUCLEOTIDE SEQUENCE [LARGE SCALE GENOMIC DNA]</scope>
    <source>
        <strain evidence="2">Ve08.2h10</strain>
    </source>
</reference>
<dbReference type="STRING" id="930991.A0A0D0CWM2"/>
<keyword evidence="2" id="KW-1185">Reference proteome</keyword>
<dbReference type="Proteomes" id="UP000054538">
    <property type="component" value="Unassembled WGS sequence"/>
</dbReference>
<accession>A0A0D0CWM2</accession>
<dbReference type="InParanoid" id="A0A0D0CWM2"/>
<evidence type="ECO:0000313" key="1">
    <source>
        <dbReference type="EMBL" id="KIK75471.1"/>
    </source>
</evidence>
<evidence type="ECO:0000313" key="2">
    <source>
        <dbReference type="Proteomes" id="UP000054538"/>
    </source>
</evidence>
<gene>
    <name evidence="1" type="ORF">PAXRUDRAFT_172782</name>
</gene>
<dbReference type="AlphaFoldDB" id="A0A0D0CWM2"/>